<keyword evidence="3 4" id="KW-0479">Metal-binding</keyword>
<dbReference type="AlphaFoldDB" id="A0AAD7XLH4"/>
<dbReference type="InterPro" id="IPR001128">
    <property type="entry name" value="Cyt_P450"/>
</dbReference>
<dbReference type="EMBL" id="JAQMWT010000523">
    <property type="protein sequence ID" value="KAJ8600405.1"/>
    <property type="molecule type" value="Genomic_DNA"/>
</dbReference>
<dbReference type="SUPFAM" id="SSF48264">
    <property type="entry name" value="Cytochrome P450"/>
    <property type="match status" value="1"/>
</dbReference>
<dbReference type="GO" id="GO:0004497">
    <property type="term" value="F:monooxygenase activity"/>
    <property type="evidence" value="ECO:0007669"/>
    <property type="project" value="UniProtKB-KW"/>
</dbReference>
<dbReference type="InterPro" id="IPR050121">
    <property type="entry name" value="Cytochrome_P450_monoxygenase"/>
</dbReference>
<keyword evidence="3 4" id="KW-0349">Heme</keyword>
<dbReference type="GO" id="GO:0016705">
    <property type="term" value="F:oxidoreductase activity, acting on paired donors, with incorporation or reduction of molecular oxygen"/>
    <property type="evidence" value="ECO:0007669"/>
    <property type="project" value="InterPro"/>
</dbReference>
<dbReference type="Pfam" id="PF00067">
    <property type="entry name" value="p450"/>
    <property type="match status" value="1"/>
</dbReference>
<organism evidence="5 6">
    <name type="scientific">Chrysophaeum taylorii</name>
    <dbReference type="NCBI Taxonomy" id="2483200"/>
    <lineage>
        <taxon>Eukaryota</taxon>
        <taxon>Sar</taxon>
        <taxon>Stramenopiles</taxon>
        <taxon>Ochrophyta</taxon>
        <taxon>Pelagophyceae</taxon>
        <taxon>Pelagomonadales</taxon>
        <taxon>Pelagomonadaceae</taxon>
        <taxon>Chrysophaeum</taxon>
    </lineage>
</organism>
<dbReference type="Gene3D" id="1.10.630.10">
    <property type="entry name" value="Cytochrome P450"/>
    <property type="match status" value="1"/>
</dbReference>
<evidence type="ECO:0000256" key="3">
    <source>
        <dbReference type="PIRSR" id="PIRSR602401-1"/>
    </source>
</evidence>
<dbReference type="GO" id="GO:0020037">
    <property type="term" value="F:heme binding"/>
    <property type="evidence" value="ECO:0007669"/>
    <property type="project" value="InterPro"/>
</dbReference>
<keyword evidence="3 4" id="KW-0408">Iron</keyword>
<feature type="binding site" description="axial binding residue" evidence="3">
    <location>
        <position position="408"/>
    </location>
    <ligand>
        <name>heme</name>
        <dbReference type="ChEBI" id="CHEBI:30413"/>
    </ligand>
    <ligandPart>
        <name>Fe</name>
        <dbReference type="ChEBI" id="CHEBI:18248"/>
    </ligandPart>
</feature>
<keyword evidence="6" id="KW-1185">Reference proteome</keyword>
<gene>
    <name evidence="5" type="ORF">CTAYLR_001443</name>
</gene>
<dbReference type="Proteomes" id="UP001230188">
    <property type="component" value="Unassembled WGS sequence"/>
</dbReference>
<dbReference type="PROSITE" id="PS00086">
    <property type="entry name" value="CYTOCHROME_P450"/>
    <property type="match status" value="1"/>
</dbReference>
<dbReference type="InterPro" id="IPR002401">
    <property type="entry name" value="Cyt_P450_E_grp-I"/>
</dbReference>
<dbReference type="PANTHER" id="PTHR24305:SF166">
    <property type="entry name" value="CYTOCHROME P450 12A4, MITOCHONDRIAL-RELATED"/>
    <property type="match status" value="1"/>
</dbReference>
<keyword evidence="4" id="KW-0560">Oxidoreductase</keyword>
<accession>A0AAD7XLH4</accession>
<comment type="cofactor">
    <cofactor evidence="1 3">
        <name>heme</name>
        <dbReference type="ChEBI" id="CHEBI:30413"/>
    </cofactor>
</comment>
<name>A0AAD7XLH4_9STRA</name>
<dbReference type="InterPro" id="IPR036396">
    <property type="entry name" value="Cyt_P450_sf"/>
</dbReference>
<dbReference type="InterPro" id="IPR017972">
    <property type="entry name" value="Cyt_P450_CS"/>
</dbReference>
<evidence type="ECO:0000256" key="4">
    <source>
        <dbReference type="RuleBase" id="RU000461"/>
    </source>
</evidence>
<dbReference type="PRINTS" id="PR00385">
    <property type="entry name" value="P450"/>
</dbReference>
<evidence type="ECO:0000256" key="2">
    <source>
        <dbReference type="ARBA" id="ARBA00010617"/>
    </source>
</evidence>
<dbReference type="PANTHER" id="PTHR24305">
    <property type="entry name" value="CYTOCHROME P450"/>
    <property type="match status" value="1"/>
</dbReference>
<evidence type="ECO:0000256" key="1">
    <source>
        <dbReference type="ARBA" id="ARBA00001971"/>
    </source>
</evidence>
<proteinExistence type="inferred from homology"/>
<dbReference type="PRINTS" id="PR00463">
    <property type="entry name" value="EP450I"/>
</dbReference>
<protein>
    <recommendedName>
        <fullName evidence="7">Cytochrome P450</fullName>
    </recommendedName>
</protein>
<reference evidence="5" key="1">
    <citation type="submission" date="2023-01" db="EMBL/GenBank/DDBJ databases">
        <title>Metagenome sequencing of chrysophaentin producing Chrysophaeum taylorii.</title>
        <authorList>
            <person name="Davison J."/>
            <person name="Bewley C."/>
        </authorList>
    </citation>
    <scope>NUCLEOTIDE SEQUENCE</scope>
    <source>
        <strain evidence="5">NIES-1699</strain>
    </source>
</reference>
<dbReference type="GO" id="GO:0005506">
    <property type="term" value="F:iron ion binding"/>
    <property type="evidence" value="ECO:0007669"/>
    <property type="project" value="InterPro"/>
</dbReference>
<evidence type="ECO:0000313" key="5">
    <source>
        <dbReference type="EMBL" id="KAJ8600405.1"/>
    </source>
</evidence>
<keyword evidence="4" id="KW-0503">Monooxygenase</keyword>
<comment type="similarity">
    <text evidence="2 4">Belongs to the cytochrome P450 family.</text>
</comment>
<sequence length="462" mass="52077">MARVLKVLGRVMRTGGKFPEAPCSRKNWFFGHARELTNPATRLDIIDSWCEAVGTCEYRLVSRRGLLVTELEDVAKLSALRPRTVQRSFMIRLAFEYFAPGVFTAELPEWTVERRIVSPAFHSNARLSEYGPKIVELSERLCQAVGGKKVAINATMYKFALDSIGLIGFGQDLDTLRGGDASMITECVRILGKRILAPLPYYRLIPFFGDRMDGGKARQRALFQFLQDVVRRGGPDHTVLAKLLEKNRSENNALADERLAGNLATLFLAGTDTTGTTMTWMVKHLAEDPALQKEARVEARRFANRPDDFGTVPLLRSLFREVLRIEGPAAVLPLQNATEPVVIAGRTVDPREYAFVIPLRFLGKHRLPPDEKDPTNFDARRWVDRKEKDGLRPWPKALMPFGFGVRTCPGKDLSELEALIAVCALLRRFEMTLVDDGKGPHKTTFAFTMIPDRDIYVNFRNI</sequence>
<evidence type="ECO:0008006" key="7">
    <source>
        <dbReference type="Google" id="ProtNLM"/>
    </source>
</evidence>
<evidence type="ECO:0000313" key="6">
    <source>
        <dbReference type="Proteomes" id="UP001230188"/>
    </source>
</evidence>
<comment type="caution">
    <text evidence="5">The sequence shown here is derived from an EMBL/GenBank/DDBJ whole genome shotgun (WGS) entry which is preliminary data.</text>
</comment>